<evidence type="ECO:0000256" key="8">
    <source>
        <dbReference type="ARBA" id="ARBA00023224"/>
    </source>
</evidence>
<gene>
    <name evidence="13" type="ORF">BXYJ_LOCUS12459</name>
</gene>
<feature type="compositionally biased region" description="Basic and acidic residues" evidence="10">
    <location>
        <begin position="580"/>
        <end position="590"/>
    </location>
</feature>
<dbReference type="GO" id="GO:0005886">
    <property type="term" value="C:plasma membrane"/>
    <property type="evidence" value="ECO:0007669"/>
    <property type="project" value="UniProtKB-SubCell"/>
</dbReference>
<reference evidence="13" key="1">
    <citation type="submission" date="2020-09" db="EMBL/GenBank/DDBJ databases">
        <authorList>
            <person name="Kikuchi T."/>
        </authorList>
    </citation>
    <scope>NUCLEOTIDE SEQUENCE</scope>
    <source>
        <strain evidence="13">Ka4C1</strain>
    </source>
</reference>
<feature type="region of interest" description="Disordered" evidence="10">
    <location>
        <begin position="542"/>
        <end position="639"/>
    </location>
</feature>
<feature type="domain" description="G-protein coupled receptors family 1 profile" evidence="12">
    <location>
        <begin position="133"/>
        <end position="697"/>
    </location>
</feature>
<name>A0A811LZF0_BURXY</name>
<feature type="compositionally biased region" description="Polar residues" evidence="10">
    <location>
        <begin position="591"/>
        <end position="601"/>
    </location>
</feature>
<dbReference type="PRINTS" id="PR00243">
    <property type="entry name" value="MUSCARINICR"/>
</dbReference>
<dbReference type="InterPro" id="IPR000995">
    <property type="entry name" value="Musac_Ach_rcpt"/>
</dbReference>
<feature type="transmembrane region" description="Helical" evidence="11">
    <location>
        <begin position="190"/>
        <end position="212"/>
    </location>
</feature>
<evidence type="ECO:0000256" key="11">
    <source>
        <dbReference type="SAM" id="Phobius"/>
    </source>
</evidence>
<evidence type="ECO:0000259" key="12">
    <source>
        <dbReference type="PROSITE" id="PS50262"/>
    </source>
</evidence>
<evidence type="ECO:0000256" key="5">
    <source>
        <dbReference type="ARBA" id="ARBA00023040"/>
    </source>
</evidence>
<evidence type="ECO:0000256" key="4">
    <source>
        <dbReference type="ARBA" id="ARBA00022989"/>
    </source>
</evidence>
<comment type="subcellular location">
    <subcellularLocation>
        <location evidence="1">Cell membrane</location>
        <topology evidence="1">Multi-pass membrane protein</topology>
    </subcellularLocation>
</comment>
<keyword evidence="4 11" id="KW-1133">Transmembrane helix</keyword>
<dbReference type="Proteomes" id="UP000659654">
    <property type="component" value="Unassembled WGS sequence"/>
</dbReference>
<keyword evidence="8 9" id="KW-0807">Transducer</keyword>
<evidence type="ECO:0000313" key="14">
    <source>
        <dbReference type="Proteomes" id="UP000659654"/>
    </source>
</evidence>
<feature type="transmembrane region" description="Helical" evidence="11">
    <location>
        <begin position="233"/>
        <end position="251"/>
    </location>
</feature>
<comment type="similarity">
    <text evidence="9">Belongs to the G-protein coupled receptor 1 family.</text>
</comment>
<keyword evidence="5 9" id="KW-0297">G-protein coupled receptor</keyword>
<dbReference type="AlphaFoldDB" id="A0A811LZF0"/>
<protein>
    <submittedName>
        <fullName evidence="13">(pine wood nematode) hypothetical protein</fullName>
    </submittedName>
</protein>
<feature type="region of interest" description="Disordered" evidence="10">
    <location>
        <begin position="453"/>
        <end position="472"/>
    </location>
</feature>
<keyword evidence="3 9" id="KW-0812">Transmembrane</keyword>
<organism evidence="13 14">
    <name type="scientific">Bursaphelenchus xylophilus</name>
    <name type="common">Pinewood nematode worm</name>
    <name type="synonym">Aphelenchoides xylophilus</name>
    <dbReference type="NCBI Taxonomy" id="6326"/>
    <lineage>
        <taxon>Eukaryota</taxon>
        <taxon>Metazoa</taxon>
        <taxon>Ecdysozoa</taxon>
        <taxon>Nematoda</taxon>
        <taxon>Chromadorea</taxon>
        <taxon>Rhabditida</taxon>
        <taxon>Tylenchina</taxon>
        <taxon>Tylenchomorpha</taxon>
        <taxon>Aphelenchoidea</taxon>
        <taxon>Aphelenchoididae</taxon>
        <taxon>Bursaphelenchus</taxon>
    </lineage>
</organism>
<feature type="transmembrane region" description="Helical" evidence="11">
    <location>
        <begin position="114"/>
        <end position="141"/>
    </location>
</feature>
<dbReference type="PANTHER" id="PTHR24247:SF265">
    <property type="entry name" value="MUSCARINIC ACETYLCHOLINE RECEPTOR DM1"/>
    <property type="match status" value="1"/>
</dbReference>
<evidence type="ECO:0000313" key="13">
    <source>
        <dbReference type="EMBL" id="CAD5232368.1"/>
    </source>
</evidence>
<dbReference type="EMBL" id="CAJFDI010000005">
    <property type="protein sequence ID" value="CAD5232368.1"/>
    <property type="molecule type" value="Genomic_DNA"/>
</dbReference>
<keyword evidence="14" id="KW-1185">Reference proteome</keyword>
<dbReference type="EMBL" id="CAJFCV020000005">
    <property type="protein sequence ID" value="CAG9124688.1"/>
    <property type="molecule type" value="Genomic_DNA"/>
</dbReference>
<keyword evidence="2" id="KW-1003">Cell membrane</keyword>
<feature type="region of interest" description="Disordered" evidence="10">
    <location>
        <begin position="480"/>
        <end position="512"/>
    </location>
</feature>
<evidence type="ECO:0000256" key="7">
    <source>
        <dbReference type="ARBA" id="ARBA00023170"/>
    </source>
</evidence>
<dbReference type="PRINTS" id="PR00237">
    <property type="entry name" value="GPCRRHODOPSN"/>
</dbReference>
<evidence type="ECO:0000256" key="10">
    <source>
        <dbReference type="SAM" id="MobiDB-lite"/>
    </source>
</evidence>
<feature type="compositionally biased region" description="Polar residues" evidence="10">
    <location>
        <begin position="482"/>
        <end position="495"/>
    </location>
</feature>
<sequence length="733" mass="83221">MSAEDVGRWLPKDAQLADLFLDQLLNAAAEQPVQPSQSLLGYGEQPRLFFGEPQPLPDPPQRKSKVLNLVMQVLSSMITTTAPAPLAPIQLHTSMSPTQNHTSLLPQSGQSADIGMVPIIIIGTIFAIATTLGNLMVMISIRVDKQLQTISNYFLFSLAIADITIGIISIPLMTYYTSTGYWGIGWNMCQFWLCLDYLMSNASVLNLLLISFDRYFSITRPLTYRPRRTTRKALFAIFLAYAISMALWPPWILTWPLIENAIEGRTFVEPMTCVVQFLSPGAKGRWASQMATVATSFFAFYLPVTIMIYLYYRVYCETRKRTAEFRKLQAGQHEISQQSLMSEATALGVFDDSTAPLERRLSRASLRSFMETIRRHSVPTSRCCAWFKLRQVRQFEEATNESLRDSVKQQNSIKKSKQGLPFMDSVTFGKPRRKSNDKFFWLRYCVGKAGTEIDSEESSETNVPTNGPDWISGKTIEEIASTDGTPISPTNNRSGSAKFRSRTATEPRQNGHHHVALANSVSQSNTVPILHTYTVLIEYKDGESKRPSVRLSSCDSDGFNTETPINSTRSSRKAPSTNLDDCRRTSHDNNNHNASFSNAGSTKLHHKHEQQNGKTLSSKEREDLRKSEKERRKNERRQESKAAKTLSAILFAFIVTWTPYNVIVCWEAFYPNSVPEILFTISYCLCYVNSTINPICYACNGRFLKTYVRILRCQFWKNNRRNDSLYRNAYLRR</sequence>
<feature type="compositionally biased region" description="Polar residues" evidence="10">
    <location>
        <begin position="550"/>
        <end position="579"/>
    </location>
</feature>
<evidence type="ECO:0000256" key="2">
    <source>
        <dbReference type="ARBA" id="ARBA00022475"/>
    </source>
</evidence>
<dbReference type="Proteomes" id="UP000582659">
    <property type="component" value="Unassembled WGS sequence"/>
</dbReference>
<evidence type="ECO:0000256" key="1">
    <source>
        <dbReference type="ARBA" id="ARBA00004651"/>
    </source>
</evidence>
<dbReference type="Gene3D" id="1.20.1070.10">
    <property type="entry name" value="Rhodopsin 7-helix transmembrane proteins"/>
    <property type="match status" value="2"/>
</dbReference>
<dbReference type="SUPFAM" id="SSF81321">
    <property type="entry name" value="Family A G protein-coupled receptor-like"/>
    <property type="match status" value="1"/>
</dbReference>
<keyword evidence="7 9" id="KW-0675">Receptor</keyword>
<dbReference type="PROSITE" id="PS50262">
    <property type="entry name" value="G_PROTEIN_RECEP_F1_2"/>
    <property type="match status" value="1"/>
</dbReference>
<dbReference type="GO" id="GO:0004993">
    <property type="term" value="F:G protein-coupled serotonin receptor activity"/>
    <property type="evidence" value="ECO:0007669"/>
    <property type="project" value="TreeGrafter"/>
</dbReference>
<evidence type="ECO:0000256" key="3">
    <source>
        <dbReference type="ARBA" id="ARBA00022692"/>
    </source>
</evidence>
<dbReference type="OrthoDB" id="10071887at2759"/>
<dbReference type="GO" id="GO:0045202">
    <property type="term" value="C:synapse"/>
    <property type="evidence" value="ECO:0007669"/>
    <property type="project" value="TreeGrafter"/>
</dbReference>
<evidence type="ECO:0000256" key="9">
    <source>
        <dbReference type="RuleBase" id="RU000688"/>
    </source>
</evidence>
<keyword evidence="6 11" id="KW-0472">Membrane</keyword>
<dbReference type="InterPro" id="IPR017452">
    <property type="entry name" value="GPCR_Rhodpsn_7TM"/>
</dbReference>
<feature type="transmembrane region" description="Helical" evidence="11">
    <location>
        <begin position="286"/>
        <end position="312"/>
    </location>
</feature>
<proteinExistence type="inferred from homology"/>
<feature type="transmembrane region" description="Helical" evidence="11">
    <location>
        <begin position="153"/>
        <end position="178"/>
    </location>
</feature>
<dbReference type="SMR" id="A0A811LZF0"/>
<dbReference type="PANTHER" id="PTHR24247">
    <property type="entry name" value="5-HYDROXYTRYPTAMINE RECEPTOR"/>
    <property type="match status" value="1"/>
</dbReference>
<dbReference type="InterPro" id="IPR000276">
    <property type="entry name" value="GPCR_Rhodpsn"/>
</dbReference>
<accession>A0A811LZF0</accession>
<dbReference type="Pfam" id="PF00001">
    <property type="entry name" value="7tm_1"/>
    <property type="match status" value="1"/>
</dbReference>
<dbReference type="GO" id="GO:0007197">
    <property type="term" value="P:adenylate cyclase-inhibiting G protein-coupled acetylcholine receptor signaling pathway"/>
    <property type="evidence" value="ECO:0007669"/>
    <property type="project" value="TreeGrafter"/>
</dbReference>
<dbReference type="GO" id="GO:0030425">
    <property type="term" value="C:dendrite"/>
    <property type="evidence" value="ECO:0007669"/>
    <property type="project" value="TreeGrafter"/>
</dbReference>
<feature type="compositionally biased region" description="Basic and acidic residues" evidence="10">
    <location>
        <begin position="617"/>
        <end position="639"/>
    </location>
</feature>
<comment type="caution">
    <text evidence="13">The sequence shown here is derived from an EMBL/GenBank/DDBJ whole genome shotgun (WGS) entry which is preliminary data.</text>
</comment>
<evidence type="ECO:0000256" key="6">
    <source>
        <dbReference type="ARBA" id="ARBA00023136"/>
    </source>
</evidence>
<feature type="region of interest" description="Disordered" evidence="10">
    <location>
        <begin position="400"/>
        <end position="428"/>
    </location>
</feature>
<dbReference type="PROSITE" id="PS00237">
    <property type="entry name" value="G_PROTEIN_RECEP_F1_1"/>
    <property type="match status" value="1"/>
</dbReference>
<dbReference type="GO" id="GO:0007187">
    <property type="term" value="P:G protein-coupled receptor signaling pathway, coupled to cyclic nucleotide second messenger"/>
    <property type="evidence" value="ECO:0007669"/>
    <property type="project" value="TreeGrafter"/>
</dbReference>
<dbReference type="GO" id="GO:0016907">
    <property type="term" value="F:G protein-coupled acetylcholine receptor activity"/>
    <property type="evidence" value="ECO:0007669"/>
    <property type="project" value="InterPro"/>
</dbReference>
<feature type="transmembrane region" description="Helical" evidence="11">
    <location>
        <begin position="642"/>
        <end position="660"/>
    </location>
</feature>